<dbReference type="Pfam" id="PF03399">
    <property type="entry name" value="SAC3_GANP"/>
    <property type="match status" value="1"/>
</dbReference>
<feature type="compositionally biased region" description="Basic and acidic residues" evidence="1">
    <location>
        <begin position="1265"/>
        <end position="1281"/>
    </location>
</feature>
<feature type="compositionally biased region" description="Polar residues" evidence="1">
    <location>
        <begin position="695"/>
        <end position="707"/>
    </location>
</feature>
<feature type="compositionally biased region" description="Acidic residues" evidence="1">
    <location>
        <begin position="1556"/>
        <end position="1565"/>
    </location>
</feature>
<feature type="region of interest" description="Disordered" evidence="1">
    <location>
        <begin position="900"/>
        <end position="1062"/>
    </location>
</feature>
<dbReference type="Gene3D" id="1.25.40.990">
    <property type="match status" value="1"/>
</dbReference>
<feature type="region of interest" description="Disordered" evidence="1">
    <location>
        <begin position="1238"/>
        <end position="1281"/>
    </location>
</feature>
<feature type="compositionally biased region" description="Polar residues" evidence="1">
    <location>
        <begin position="767"/>
        <end position="783"/>
    </location>
</feature>
<feature type="compositionally biased region" description="Basic and acidic residues" evidence="1">
    <location>
        <begin position="1421"/>
        <end position="1449"/>
    </location>
</feature>
<evidence type="ECO:0000313" key="4">
    <source>
        <dbReference type="Proteomes" id="UP000275385"/>
    </source>
</evidence>
<feature type="compositionally biased region" description="Polar residues" evidence="1">
    <location>
        <begin position="908"/>
        <end position="922"/>
    </location>
</feature>
<feature type="compositionally biased region" description="Low complexity" evidence="1">
    <location>
        <begin position="83"/>
        <end position="97"/>
    </location>
</feature>
<feature type="compositionally biased region" description="Polar residues" evidence="1">
    <location>
        <begin position="115"/>
        <end position="160"/>
    </location>
</feature>
<feature type="domain" description="SAC3/GANP/THP3 conserved" evidence="2">
    <location>
        <begin position="306"/>
        <end position="623"/>
    </location>
</feature>
<feature type="compositionally biased region" description="Polar residues" evidence="1">
    <location>
        <begin position="1003"/>
        <end position="1013"/>
    </location>
</feature>
<feature type="region of interest" description="Disordered" evidence="1">
    <location>
        <begin position="729"/>
        <end position="789"/>
    </location>
</feature>
<sequence>MSGFGGFGAPSAPATMASPFAPATQSTAAIASTNPWGTANKPTVSNPFGTITNNATSSASPFGRASTATPPAVNPFGAPFVPPQQTAPAAQPNNSNPFGSATTQPRSNPFGAAPQAQQPSTFSAASQQQPFGALSQAQQVSPFGNPPQHQHPTQYGSSKRASPHRSPSPFGATKSGDNQQQPAKFGAPRKAVHFADDATMVSAPKRQRTGPSPQPSEETKRMSTFAADFAEKIHTQLRNSNIQPARWPADPGSQKSRAAVDKLKEYYKKYRTRAYESLRKAELISDPEKRRRLEDAIPFKGICEDMCPDWETVQRMTEHDVKPEEKVPDPTGSGAQIPDPGRMVKKFNRSAAGQEEPLPMDVRSVSALKKSTDYLFGELLQKEEDLPAVHNYLWDRTRAVRKDFTFHSQKTPEEINGMVYCFETIARFHAVALHLLSRKGFALDSFNQKQEVEQLQNSLKTLMQVYDDSHAQGMTHKNEAEFRAYYLIVFALDPFVMEQSLGWKSRPWYRSAEVKIAERIVTSLRSFVDPTGPIKEQLGSHFTSLARANFFDLINQKNVSYTMACVAELHFTHIRRQILQSMVKAYSRKRDWPKDITPSVLNEALCFDTEEEAIEFAESLGLVWEAKSGNTMGEADAPTSFLSLKNKNKVLSFDKTLPQAHSVRFVESKRHPRYTLAQIFRAPIYKEEGAAANGGPNTTQNHIQATHNTDDMFVSDPDYDKERELQRLKEQQAQLAKKLDEQRKAIEEKQKQQQQSASPFAAGPTWTPASSTIQPSPFGTNPASAVGAPNATVSSTPMVAANQTMNGIPKSSPLANSLRPAFNPFAAPATSSTLISTPPVPSPFQTSISDEPQPAQTGPAFTFPNSAAAQSGDVGAANKHNGSAASSASIFSSLPAQPVGNPFATATPPAQSNIDPGNSSGSLPDDQSARTTTPHSSIFSAPSTTSTPASTFFPKPAAVPTTQPTSTPNVSTLSAGSASILGTSTQAKPNEPASGFKLDNHEVTSAPTSTQASPFAKPATVERDARSSQISSTNAMATPATPALPQSAATPAAPLSKPVAPKTEDPMVGLTKWFVAGDGGLLGDFTEFVVATVLEDTYKQFLEDEDARIRKEEDDASWLTAREAMTRRLAVKYFNHWRATARLSAHTRILREGAAKRLAYQEEVMRKENARKKAEKKAAERKAAEREKLERDRDQNFTATADLERLILRQQLAQHNAEEDLLATGIFSGMKDERSAARHAVRGEASSYAERPSFSPSPSYSASIDSRDMPPPKKEGWKTRSLREMFGKRRLDRRSESFGSSVDTSISAYNFRHSMPINGDRAIGSVNSKSSEKLTNFSFSRKRVAHASEEDLGAKKKILSGRPLHWELRARGLVLMPDGQWLPESIAIPMQEGKRFPGIGDHGLGPGKPEGTTDGQDDDPTIIRKENNTRAYERQSSEDTRRSKLEALAKRFGFPPSRKRTLSYNGTSMSGTPSQMSSPGSAGKRRRLDDDFGDSPPFKKPYHPTLNGGETYSEMSADEETAARIEDTQRMLREMKEMMDTLDEERPVFQNAINTEQEEVYSEDA</sequence>
<dbReference type="GO" id="GO:0006406">
    <property type="term" value="P:mRNA export from nucleus"/>
    <property type="evidence" value="ECO:0007669"/>
    <property type="project" value="TreeGrafter"/>
</dbReference>
<feature type="compositionally biased region" description="Polar residues" evidence="1">
    <location>
        <begin position="843"/>
        <end position="856"/>
    </location>
</feature>
<reference evidence="3 4" key="1">
    <citation type="submission" date="2018-08" db="EMBL/GenBank/DDBJ databases">
        <title>Draft genome of the lignicolous fungus Coniochaeta pulveracea.</title>
        <authorList>
            <person name="Borstlap C.J."/>
            <person name="De Witt R.N."/>
            <person name="Botha A."/>
            <person name="Volschenk H."/>
        </authorList>
    </citation>
    <scope>NUCLEOTIDE SEQUENCE [LARGE SCALE GENOMIC DNA]</scope>
    <source>
        <strain evidence="3 4">CAB683</strain>
    </source>
</reference>
<accession>A0A420YB24</accession>
<dbReference type="GO" id="GO:0005737">
    <property type="term" value="C:cytoplasm"/>
    <property type="evidence" value="ECO:0007669"/>
    <property type="project" value="TreeGrafter"/>
</dbReference>
<feature type="compositionally biased region" description="Polar residues" evidence="1">
    <location>
        <begin position="1027"/>
        <end position="1036"/>
    </location>
</feature>
<gene>
    <name evidence="3" type="ORF">DL546_003894</name>
</gene>
<dbReference type="PANTHER" id="PTHR12436">
    <property type="entry name" value="80 KDA MCM3-ASSOCIATED PROTEIN"/>
    <property type="match status" value="1"/>
</dbReference>
<feature type="region of interest" description="Disordered" evidence="1">
    <location>
        <begin position="238"/>
        <end position="258"/>
    </location>
</feature>
<dbReference type="InterPro" id="IPR045107">
    <property type="entry name" value="SAC3/GANP/THP3"/>
</dbReference>
<feature type="compositionally biased region" description="Low complexity" evidence="1">
    <location>
        <begin position="1252"/>
        <end position="1264"/>
    </location>
</feature>
<feature type="region of interest" description="Disordered" evidence="1">
    <location>
        <begin position="690"/>
        <end position="716"/>
    </location>
</feature>
<evidence type="ECO:0000259" key="2">
    <source>
        <dbReference type="Pfam" id="PF03399"/>
    </source>
</evidence>
<comment type="caution">
    <text evidence="3">The sequence shown here is derived from an EMBL/GenBank/DDBJ whole genome shotgun (WGS) entry which is preliminary data.</text>
</comment>
<feature type="region of interest" description="Disordered" evidence="1">
    <location>
        <begin position="1393"/>
        <end position="1524"/>
    </location>
</feature>
<dbReference type="InterPro" id="IPR005062">
    <property type="entry name" value="SAC3/GANP/THP3_conserved"/>
</dbReference>
<feature type="compositionally biased region" description="Basic and acidic residues" evidence="1">
    <location>
        <begin position="737"/>
        <end position="751"/>
    </location>
</feature>
<organism evidence="3 4">
    <name type="scientific">Coniochaeta pulveracea</name>
    <dbReference type="NCBI Taxonomy" id="177199"/>
    <lineage>
        <taxon>Eukaryota</taxon>
        <taxon>Fungi</taxon>
        <taxon>Dikarya</taxon>
        <taxon>Ascomycota</taxon>
        <taxon>Pezizomycotina</taxon>
        <taxon>Sordariomycetes</taxon>
        <taxon>Sordariomycetidae</taxon>
        <taxon>Coniochaetales</taxon>
        <taxon>Coniochaetaceae</taxon>
        <taxon>Coniochaeta</taxon>
    </lineage>
</organism>
<feature type="compositionally biased region" description="Polar residues" evidence="1">
    <location>
        <begin position="98"/>
        <end position="107"/>
    </location>
</feature>
<feature type="compositionally biased region" description="Polar residues" evidence="1">
    <location>
        <begin position="1462"/>
        <end position="1480"/>
    </location>
</feature>
<feature type="region of interest" description="Disordered" evidence="1">
    <location>
        <begin position="1166"/>
        <end position="1195"/>
    </location>
</feature>
<proteinExistence type="predicted"/>
<feature type="region of interest" description="Disordered" evidence="1">
    <location>
        <begin position="829"/>
        <end position="882"/>
    </location>
</feature>
<protein>
    <recommendedName>
        <fullName evidence="2">SAC3/GANP/THP3 conserved domain-containing protein</fullName>
    </recommendedName>
</protein>
<evidence type="ECO:0000313" key="3">
    <source>
        <dbReference type="EMBL" id="RKU45017.1"/>
    </source>
</evidence>
<feature type="compositionally biased region" description="Polar residues" evidence="1">
    <location>
        <begin position="960"/>
        <end position="988"/>
    </location>
</feature>
<keyword evidence="4" id="KW-1185">Reference proteome</keyword>
<feature type="compositionally biased region" description="Polar residues" evidence="1">
    <location>
        <begin position="23"/>
        <end position="60"/>
    </location>
</feature>
<dbReference type="EMBL" id="QVQW01000024">
    <property type="protein sequence ID" value="RKU45017.1"/>
    <property type="molecule type" value="Genomic_DNA"/>
</dbReference>
<feature type="region of interest" description="Disordered" evidence="1">
    <location>
        <begin position="320"/>
        <end position="342"/>
    </location>
</feature>
<dbReference type="GO" id="GO:0070390">
    <property type="term" value="C:transcription export complex 2"/>
    <property type="evidence" value="ECO:0007669"/>
    <property type="project" value="TreeGrafter"/>
</dbReference>
<dbReference type="PANTHER" id="PTHR12436:SF3">
    <property type="entry name" value="GERMINAL-CENTER ASSOCIATED NUCLEAR PROTEIN"/>
    <property type="match status" value="1"/>
</dbReference>
<dbReference type="OrthoDB" id="264795at2759"/>
<evidence type="ECO:0000256" key="1">
    <source>
        <dbReference type="SAM" id="MobiDB-lite"/>
    </source>
</evidence>
<name>A0A420YB24_9PEZI</name>
<feature type="region of interest" description="Disordered" evidence="1">
    <location>
        <begin position="1545"/>
        <end position="1565"/>
    </location>
</feature>
<feature type="region of interest" description="Disordered" evidence="1">
    <location>
        <begin position="1"/>
        <end position="221"/>
    </location>
</feature>
<dbReference type="Proteomes" id="UP000275385">
    <property type="component" value="Unassembled WGS sequence"/>
</dbReference>
<dbReference type="STRING" id="177199.A0A420YB24"/>
<feature type="compositionally biased region" description="Low complexity" evidence="1">
    <location>
        <begin position="936"/>
        <end position="954"/>
    </location>
</feature>